<dbReference type="Proteomes" id="UP000789901">
    <property type="component" value="Unassembled WGS sequence"/>
</dbReference>
<proteinExistence type="predicted"/>
<protein>
    <submittedName>
        <fullName evidence="1">5538_t:CDS:1</fullName>
    </submittedName>
</protein>
<name>A0ABN7VJH2_GIGMA</name>
<gene>
    <name evidence="1" type="ORF">GMARGA_LOCUS19345</name>
</gene>
<keyword evidence="2" id="KW-1185">Reference proteome</keyword>
<organism evidence="1 2">
    <name type="scientific">Gigaspora margarita</name>
    <dbReference type="NCBI Taxonomy" id="4874"/>
    <lineage>
        <taxon>Eukaryota</taxon>
        <taxon>Fungi</taxon>
        <taxon>Fungi incertae sedis</taxon>
        <taxon>Mucoromycota</taxon>
        <taxon>Glomeromycotina</taxon>
        <taxon>Glomeromycetes</taxon>
        <taxon>Diversisporales</taxon>
        <taxon>Gigasporaceae</taxon>
        <taxon>Gigaspora</taxon>
    </lineage>
</organism>
<comment type="caution">
    <text evidence="1">The sequence shown here is derived from an EMBL/GenBank/DDBJ whole genome shotgun (WGS) entry which is preliminary data.</text>
</comment>
<reference evidence="1 2" key="1">
    <citation type="submission" date="2021-06" db="EMBL/GenBank/DDBJ databases">
        <authorList>
            <person name="Kallberg Y."/>
            <person name="Tangrot J."/>
            <person name="Rosling A."/>
        </authorList>
    </citation>
    <scope>NUCLEOTIDE SEQUENCE [LARGE SCALE GENOMIC DNA]</scope>
    <source>
        <strain evidence="1 2">120-4 pot B 10/14</strain>
    </source>
</reference>
<sequence length="51" mass="5943">MPADVNMQQSHRQGKWDKALEYAYFIGQLIETITTTPAQRTVSKFYQFATM</sequence>
<accession>A0ABN7VJH2</accession>
<dbReference type="EMBL" id="CAJVQB010016067">
    <property type="protein sequence ID" value="CAG8778229.1"/>
    <property type="molecule type" value="Genomic_DNA"/>
</dbReference>
<evidence type="ECO:0000313" key="1">
    <source>
        <dbReference type="EMBL" id="CAG8778229.1"/>
    </source>
</evidence>
<evidence type="ECO:0000313" key="2">
    <source>
        <dbReference type="Proteomes" id="UP000789901"/>
    </source>
</evidence>